<dbReference type="Gene3D" id="1.10.4030.10">
    <property type="entry name" value="Porin chaperone SurA, peptide-binding domain"/>
    <property type="match status" value="1"/>
</dbReference>
<evidence type="ECO:0000313" key="14">
    <source>
        <dbReference type="EMBL" id="MBK1712696.1"/>
    </source>
</evidence>
<feature type="transmembrane region" description="Helical" evidence="12">
    <location>
        <begin position="12"/>
        <end position="32"/>
    </location>
</feature>
<evidence type="ECO:0000256" key="5">
    <source>
        <dbReference type="ARBA" id="ARBA00022989"/>
    </source>
</evidence>
<sequence length="635" mass="69633">MFDFVRTHSRLMLGIMVLLIFPSFIFFGIQGYSRFTEGGAVTVAAVDGQSISRDEWENTHRTNIERLRRQRPEIDAKTLESPEMRRDTLEGLVRDRVLIATARQFHLVPDDERLQRLFLTDPQFASLRNPDGSVNRELLAAQGLSVQGFEQQLRQEFGMQQVLGAVAQSSFTPPAVAATSLDALLQRRAVQIQRFDANAYRAQVTPADADLQAYYEAHAADFRAPEQAKIEYVVLDLAALAKDVAVPEEDLRRYYDENASRYTQAEERRASHILVKVDASASADDKKAAKARAEQLLADVRRSPTSFAEIARKNSQDPGSAGRGGDLDFFGRGMMTKAFEDAVYAMKPGEISNLVETDFGYHIITLTGIRGGQKKAFESVRAEVEQEVRRSLAQRRYAEAAETFTNTVYEQSDSLQPVVDKLKLSKQTATVLRQPAQGASGALASAKLLEAVFGDDAVRNKRNTDAVEIGPSQLASARIVSHTPARTLPLAEVRERVREAVIGDKAAALARAEGAKRVEALKKAPNENLPIVLTVSRAQPLGLPRPLLEAVLKADAKKLPAVVGVDLGAQGYAVARITQVLPREAEAATDSMLQQQLAQTWATAEALAYLDALKRRTKAEIKEAAVSAAAKSATP</sequence>
<proteinExistence type="inferred from homology"/>
<dbReference type="Proteomes" id="UP001041814">
    <property type="component" value="Unassembled WGS sequence"/>
</dbReference>
<keyword evidence="11" id="KW-0697">Rotamase</keyword>
<dbReference type="SUPFAM" id="SSF54534">
    <property type="entry name" value="FKBP-like"/>
    <property type="match status" value="1"/>
</dbReference>
<comment type="similarity">
    <text evidence="8">Belongs to the PpiD chaperone family.</text>
</comment>
<evidence type="ECO:0000256" key="10">
    <source>
        <dbReference type="ARBA" id="ARBA00042775"/>
    </source>
</evidence>
<dbReference type="SUPFAM" id="SSF109998">
    <property type="entry name" value="Triger factor/SurA peptide-binding domain-like"/>
    <property type="match status" value="1"/>
</dbReference>
<evidence type="ECO:0000259" key="13">
    <source>
        <dbReference type="PROSITE" id="PS50198"/>
    </source>
</evidence>
<evidence type="ECO:0000256" key="7">
    <source>
        <dbReference type="ARBA" id="ARBA00023186"/>
    </source>
</evidence>
<name>A0ABS1DU88_RUBGE</name>
<evidence type="ECO:0000256" key="2">
    <source>
        <dbReference type="ARBA" id="ARBA00022475"/>
    </source>
</evidence>
<dbReference type="InterPro" id="IPR046357">
    <property type="entry name" value="PPIase_dom_sf"/>
</dbReference>
<gene>
    <name evidence="14" type="ORF">CKO43_07880</name>
</gene>
<keyword evidence="3" id="KW-0997">Cell inner membrane</keyword>
<evidence type="ECO:0000256" key="8">
    <source>
        <dbReference type="ARBA" id="ARBA00038408"/>
    </source>
</evidence>
<dbReference type="Gene3D" id="3.10.50.40">
    <property type="match status" value="1"/>
</dbReference>
<dbReference type="InterPro" id="IPR052029">
    <property type="entry name" value="PpiD_chaperone"/>
</dbReference>
<dbReference type="RefSeq" id="WP_200378340.1">
    <property type="nucleotide sequence ID" value="NZ_NRRU01000023.1"/>
</dbReference>
<evidence type="ECO:0000256" key="6">
    <source>
        <dbReference type="ARBA" id="ARBA00023136"/>
    </source>
</evidence>
<dbReference type="GO" id="GO:0016853">
    <property type="term" value="F:isomerase activity"/>
    <property type="evidence" value="ECO:0007669"/>
    <property type="project" value="UniProtKB-KW"/>
</dbReference>
<evidence type="ECO:0000313" key="15">
    <source>
        <dbReference type="Proteomes" id="UP001041814"/>
    </source>
</evidence>
<feature type="domain" description="PpiC" evidence="13">
    <location>
        <begin position="265"/>
        <end position="368"/>
    </location>
</feature>
<dbReference type="EMBL" id="NRRU01000023">
    <property type="protein sequence ID" value="MBK1712696.1"/>
    <property type="molecule type" value="Genomic_DNA"/>
</dbReference>
<keyword evidence="4 12" id="KW-0812">Transmembrane</keyword>
<keyword evidence="11 14" id="KW-0413">Isomerase</keyword>
<reference evidence="14" key="1">
    <citation type="submission" date="2017-08" db="EMBL/GenBank/DDBJ databases">
        <authorList>
            <person name="Imhoff J.F."/>
            <person name="Rahn T."/>
            <person name="Kuenzel S."/>
            <person name="Neulinger S.C."/>
        </authorList>
    </citation>
    <scope>NUCLEOTIDE SEQUENCE</scope>
    <source>
        <strain evidence="14">IM 151</strain>
    </source>
</reference>
<keyword evidence="2" id="KW-1003">Cell membrane</keyword>
<comment type="caution">
    <text evidence="14">The sequence shown here is derived from an EMBL/GenBank/DDBJ whole genome shotgun (WGS) entry which is preliminary data.</text>
</comment>
<dbReference type="PROSITE" id="PS50198">
    <property type="entry name" value="PPIC_PPIASE_2"/>
    <property type="match status" value="1"/>
</dbReference>
<protein>
    <recommendedName>
        <fullName evidence="9">Periplasmic chaperone PpiD</fullName>
    </recommendedName>
    <alternativeName>
        <fullName evidence="10">Periplasmic folding chaperone</fullName>
    </alternativeName>
</protein>
<evidence type="ECO:0000256" key="1">
    <source>
        <dbReference type="ARBA" id="ARBA00004382"/>
    </source>
</evidence>
<dbReference type="PANTHER" id="PTHR47529:SF1">
    <property type="entry name" value="PERIPLASMIC CHAPERONE PPID"/>
    <property type="match status" value="1"/>
</dbReference>
<keyword evidence="5 12" id="KW-1133">Transmembrane helix</keyword>
<dbReference type="InterPro" id="IPR027304">
    <property type="entry name" value="Trigger_fact/SurA_dom_sf"/>
</dbReference>
<dbReference type="PANTHER" id="PTHR47529">
    <property type="entry name" value="PEPTIDYL-PROLYL CIS-TRANS ISOMERASE D"/>
    <property type="match status" value="1"/>
</dbReference>
<comment type="subcellular location">
    <subcellularLocation>
        <location evidence="1">Cell inner membrane</location>
        <topology evidence="1">Single-pass type II membrane protein</topology>
        <orientation evidence="1">Periplasmic side</orientation>
    </subcellularLocation>
</comment>
<evidence type="ECO:0000256" key="3">
    <source>
        <dbReference type="ARBA" id="ARBA00022519"/>
    </source>
</evidence>
<reference evidence="14" key="2">
    <citation type="journal article" date="2020" name="Microorganisms">
        <title>Osmotic Adaptation and Compatible Solute Biosynthesis of Phototrophic Bacteria as Revealed from Genome Analyses.</title>
        <authorList>
            <person name="Imhoff J.F."/>
            <person name="Rahn T."/>
            <person name="Kunzel S."/>
            <person name="Keller A."/>
            <person name="Neulinger S.C."/>
        </authorList>
    </citation>
    <scope>NUCLEOTIDE SEQUENCE</scope>
    <source>
        <strain evidence="14">IM 151</strain>
    </source>
</reference>
<evidence type="ECO:0000256" key="11">
    <source>
        <dbReference type="PROSITE-ProRule" id="PRU00278"/>
    </source>
</evidence>
<evidence type="ECO:0000256" key="9">
    <source>
        <dbReference type="ARBA" id="ARBA00040743"/>
    </source>
</evidence>
<evidence type="ECO:0000256" key="12">
    <source>
        <dbReference type="SAM" id="Phobius"/>
    </source>
</evidence>
<keyword evidence="7" id="KW-0143">Chaperone</keyword>
<accession>A0ABS1DU88</accession>
<evidence type="ECO:0000256" key="4">
    <source>
        <dbReference type="ARBA" id="ARBA00022692"/>
    </source>
</evidence>
<keyword evidence="6 12" id="KW-0472">Membrane</keyword>
<dbReference type="Pfam" id="PF13616">
    <property type="entry name" value="Rotamase_3"/>
    <property type="match status" value="1"/>
</dbReference>
<keyword evidence="15" id="KW-1185">Reference proteome</keyword>
<organism evidence="14 15">
    <name type="scientific">Rubrivivax gelatinosus</name>
    <name type="common">Rhodocyclus gelatinosus</name>
    <name type="synonym">Rhodopseudomonas gelatinosa</name>
    <dbReference type="NCBI Taxonomy" id="28068"/>
    <lineage>
        <taxon>Bacteria</taxon>
        <taxon>Pseudomonadati</taxon>
        <taxon>Pseudomonadota</taxon>
        <taxon>Betaproteobacteria</taxon>
        <taxon>Burkholderiales</taxon>
        <taxon>Sphaerotilaceae</taxon>
        <taxon>Rubrivivax</taxon>
    </lineage>
</organism>
<dbReference type="InterPro" id="IPR000297">
    <property type="entry name" value="PPIase_PpiC"/>
</dbReference>
<dbReference type="Pfam" id="PF13624">
    <property type="entry name" value="SurA_N_3"/>
    <property type="match status" value="1"/>
</dbReference>